<protein>
    <recommendedName>
        <fullName evidence="6">S-adenosyl-L-methionine-dependent methyltransferase</fullName>
        <ecNumber evidence="6">2.1.1.-</ecNumber>
    </recommendedName>
</protein>
<proteinExistence type="inferred from homology"/>
<dbReference type="InterPro" id="IPR007213">
    <property type="entry name" value="Ppm1/Ppm2/Tcmp"/>
</dbReference>
<dbReference type="KEGG" id="mpsc:MPSYJ_03370"/>
<keyword evidence="4 7" id="KW-0808">Transferase</keyword>
<dbReference type="InterPro" id="IPR011610">
    <property type="entry name" value="SAM_mthyl_Trfase_ML2640-like"/>
</dbReference>
<reference evidence="7 8" key="1">
    <citation type="journal article" date="2019" name="Emerg. Microbes Infect.">
        <title>Comprehensive subspecies identification of 175 nontuberculous mycobacteria species based on 7547 genomic profiles.</title>
        <authorList>
            <person name="Matsumoto Y."/>
            <person name="Kinjo T."/>
            <person name="Motooka D."/>
            <person name="Nabeya D."/>
            <person name="Jung N."/>
            <person name="Uechi K."/>
            <person name="Horii T."/>
            <person name="Iida T."/>
            <person name="Fujita J."/>
            <person name="Nakamura S."/>
        </authorList>
    </citation>
    <scope>NUCLEOTIDE SEQUENCE [LARGE SCALE GENOMIC DNA]</scope>
    <source>
        <strain evidence="7 8">JCM 13323</strain>
    </source>
</reference>
<dbReference type="NCBIfam" id="TIGR00027">
    <property type="entry name" value="mthyl_TIGR00027"/>
    <property type="match status" value="1"/>
</dbReference>
<name>A0A7I7M4N3_9MYCO</name>
<keyword evidence="8" id="KW-1185">Reference proteome</keyword>
<evidence type="ECO:0000256" key="3">
    <source>
        <dbReference type="ARBA" id="ARBA00022603"/>
    </source>
</evidence>
<dbReference type="EC" id="2.1.1.-" evidence="6"/>
<accession>A0A7I7M4N3</accession>
<evidence type="ECO:0000256" key="2">
    <source>
        <dbReference type="ARBA" id="ARBA00008138"/>
    </source>
</evidence>
<gene>
    <name evidence="7" type="ORF">MPSYJ_03370</name>
</gene>
<organism evidence="7 8">
    <name type="scientific">Mycolicibacterium psychrotolerans</name>
    <dbReference type="NCBI Taxonomy" id="216929"/>
    <lineage>
        <taxon>Bacteria</taxon>
        <taxon>Bacillati</taxon>
        <taxon>Actinomycetota</taxon>
        <taxon>Actinomycetes</taxon>
        <taxon>Mycobacteriales</taxon>
        <taxon>Mycobacteriaceae</taxon>
        <taxon>Mycolicibacterium</taxon>
    </lineage>
</organism>
<dbReference type="EMBL" id="AP022574">
    <property type="protein sequence ID" value="BBX66876.1"/>
    <property type="molecule type" value="Genomic_DNA"/>
</dbReference>
<evidence type="ECO:0000256" key="6">
    <source>
        <dbReference type="RuleBase" id="RU362030"/>
    </source>
</evidence>
<dbReference type="InterPro" id="IPR029063">
    <property type="entry name" value="SAM-dependent_MTases_sf"/>
</dbReference>
<evidence type="ECO:0000313" key="7">
    <source>
        <dbReference type="EMBL" id="BBX66876.1"/>
    </source>
</evidence>
<dbReference type="PANTHER" id="PTHR43619:SF2">
    <property type="entry name" value="S-ADENOSYL-L-METHIONINE-DEPENDENT METHYLTRANSFERASES SUPERFAMILY PROTEIN"/>
    <property type="match status" value="1"/>
</dbReference>
<evidence type="ECO:0000256" key="1">
    <source>
        <dbReference type="ARBA" id="ARBA00003907"/>
    </source>
</evidence>
<evidence type="ECO:0000256" key="5">
    <source>
        <dbReference type="ARBA" id="ARBA00022691"/>
    </source>
</evidence>
<dbReference type="PANTHER" id="PTHR43619">
    <property type="entry name" value="S-ADENOSYL-L-METHIONINE-DEPENDENT METHYLTRANSFERASE YKTD-RELATED"/>
    <property type="match status" value="1"/>
</dbReference>
<keyword evidence="5 6" id="KW-0949">S-adenosyl-L-methionine</keyword>
<comment type="function">
    <text evidence="1 6">Exhibits S-adenosyl-L-methionine-dependent methyltransferase activity.</text>
</comment>
<comment type="similarity">
    <text evidence="2 6">Belongs to the UPF0677 family.</text>
</comment>
<dbReference type="AlphaFoldDB" id="A0A7I7M4N3"/>
<dbReference type="Gene3D" id="3.40.50.150">
    <property type="entry name" value="Vaccinia Virus protein VP39"/>
    <property type="match status" value="1"/>
</dbReference>
<dbReference type="GO" id="GO:0008168">
    <property type="term" value="F:methyltransferase activity"/>
    <property type="evidence" value="ECO:0007669"/>
    <property type="project" value="UniProtKB-UniRule"/>
</dbReference>
<evidence type="ECO:0000313" key="8">
    <source>
        <dbReference type="Proteomes" id="UP000466514"/>
    </source>
</evidence>
<keyword evidence="3 6" id="KW-0489">Methyltransferase</keyword>
<sequence>MVSATIGNPATMIRHDADSPGHHGALGVAMVRAWENDSEHPLFTDPYARLLVEAAGAALPSGRPCAGADYAAARTKWFDDYVLSASAGGVSQVVILGAGLDTRPWRLPWLSDTVIFEVEEPTLLALKAATMDASDAQLGAKYMPVPVESGDDWTRALQAAGFDHLEPTAWSIEGVLPELSAEAQDALLSEIALYSARGTRIAVEAATNPDVAQWLCCNRWEATSIEVRDVMARYHRAVDDDATVPPYVFVQGKLL</sequence>
<dbReference type="Proteomes" id="UP000466514">
    <property type="component" value="Chromosome"/>
</dbReference>
<evidence type="ECO:0000256" key="4">
    <source>
        <dbReference type="ARBA" id="ARBA00022679"/>
    </source>
</evidence>
<dbReference type="SUPFAM" id="SSF53335">
    <property type="entry name" value="S-adenosyl-L-methionine-dependent methyltransferases"/>
    <property type="match status" value="1"/>
</dbReference>
<dbReference type="Pfam" id="PF04072">
    <property type="entry name" value="LCM"/>
    <property type="match status" value="1"/>
</dbReference>
<dbReference type="GO" id="GO:0032259">
    <property type="term" value="P:methylation"/>
    <property type="evidence" value="ECO:0007669"/>
    <property type="project" value="UniProtKB-KW"/>
</dbReference>